<dbReference type="Proteomes" id="UP001211065">
    <property type="component" value="Unassembled WGS sequence"/>
</dbReference>
<dbReference type="InterPro" id="IPR016024">
    <property type="entry name" value="ARM-type_fold"/>
</dbReference>
<dbReference type="SUPFAM" id="SSF48371">
    <property type="entry name" value="ARM repeat"/>
    <property type="match status" value="1"/>
</dbReference>
<dbReference type="PROSITE" id="PS51363">
    <property type="entry name" value="W2"/>
    <property type="match status" value="1"/>
</dbReference>
<dbReference type="AlphaFoldDB" id="A0AAD5U2X6"/>
<evidence type="ECO:0000313" key="3">
    <source>
        <dbReference type="Proteomes" id="UP001211065"/>
    </source>
</evidence>
<gene>
    <name evidence="2" type="primary">BZW2</name>
    <name evidence="2" type="ORF">HK099_003945</name>
</gene>
<sequence length="402" mass="46665">MSNTISNQTTDKKKPALATQFKVKQRKRENVTKFDPQTFRDNFFELLIDENRELDLEKYSNTLELPVTLEKLEIKRYSDSFFEVLIVGALLAPGGTVVDDDKRRNPFSIFSGENSREDIRSRVEVINKVVRRHKYLQVKLDDSLIHLLQYINKLNPEDRTRFATACAVALDFVTSVFRSYLEESNYDSLDQNLKKSGIGAKLMEFFPPTKRTEKNLIDHFEAEGLKVLVTHHKKLQEGRSIEVAKDKLKEMFLEEVKLSEVVNYAKQQASANSWSEVSVVSILWDSLISAIDWGTKQEQIEVGINKSINYWGKIFLPFCTVPKTEISFLLKLQAFFYEDARFMKYFVKVLQIFYKLDVLSDSAIIYWHDKGHSQAGKTVFLKQTEAFVSWLKTLDDEESEED</sequence>
<organism evidence="2 3">
    <name type="scientific">Clydaea vesicula</name>
    <dbReference type="NCBI Taxonomy" id="447962"/>
    <lineage>
        <taxon>Eukaryota</taxon>
        <taxon>Fungi</taxon>
        <taxon>Fungi incertae sedis</taxon>
        <taxon>Chytridiomycota</taxon>
        <taxon>Chytridiomycota incertae sedis</taxon>
        <taxon>Chytridiomycetes</taxon>
        <taxon>Lobulomycetales</taxon>
        <taxon>Lobulomycetaceae</taxon>
        <taxon>Clydaea</taxon>
    </lineage>
</organism>
<reference evidence="2" key="1">
    <citation type="submission" date="2020-05" db="EMBL/GenBank/DDBJ databases">
        <title>Phylogenomic resolution of chytrid fungi.</title>
        <authorList>
            <person name="Stajich J.E."/>
            <person name="Amses K."/>
            <person name="Simmons R."/>
            <person name="Seto K."/>
            <person name="Myers J."/>
            <person name="Bonds A."/>
            <person name="Quandt C.A."/>
            <person name="Barry K."/>
            <person name="Liu P."/>
            <person name="Grigoriev I."/>
            <person name="Longcore J.E."/>
            <person name="James T.Y."/>
        </authorList>
    </citation>
    <scope>NUCLEOTIDE SEQUENCE</scope>
    <source>
        <strain evidence="2">JEL0476</strain>
    </source>
</reference>
<feature type="domain" description="W2" evidence="1">
    <location>
        <begin position="238"/>
        <end position="401"/>
    </location>
</feature>
<dbReference type="InterPro" id="IPR057397">
    <property type="entry name" value="HEAT_5MP1_2"/>
</dbReference>
<evidence type="ECO:0000313" key="2">
    <source>
        <dbReference type="EMBL" id="KAJ3220854.1"/>
    </source>
</evidence>
<dbReference type="PANTHER" id="PTHR14208">
    <property type="entry name" value="BASIC LEUCINE ZIPPER AND W2 DOMAIN-CONTAINING PROTEIN"/>
    <property type="match status" value="1"/>
</dbReference>
<dbReference type="EMBL" id="JADGJW010000268">
    <property type="protein sequence ID" value="KAJ3220854.1"/>
    <property type="molecule type" value="Genomic_DNA"/>
</dbReference>
<dbReference type="InterPro" id="IPR003307">
    <property type="entry name" value="W2_domain"/>
</dbReference>
<evidence type="ECO:0000259" key="1">
    <source>
        <dbReference type="PROSITE" id="PS51363"/>
    </source>
</evidence>
<dbReference type="InterPro" id="IPR051245">
    <property type="entry name" value="eIF5-mimic_regulator"/>
</dbReference>
<dbReference type="GO" id="GO:0016020">
    <property type="term" value="C:membrane"/>
    <property type="evidence" value="ECO:0007669"/>
    <property type="project" value="TreeGrafter"/>
</dbReference>
<dbReference type="SMART" id="SM00515">
    <property type="entry name" value="eIF5C"/>
    <property type="match status" value="1"/>
</dbReference>
<proteinExistence type="predicted"/>
<protein>
    <submittedName>
        <fullName evidence="2">Basic leucine zipper and W2 domain-containing protein 2</fullName>
    </submittedName>
</protein>
<dbReference type="Pfam" id="PF02020">
    <property type="entry name" value="W2"/>
    <property type="match status" value="1"/>
</dbReference>
<accession>A0AAD5U2X6</accession>
<comment type="caution">
    <text evidence="2">The sequence shown here is derived from an EMBL/GenBank/DDBJ whole genome shotgun (WGS) entry which is preliminary data.</text>
</comment>
<name>A0AAD5U2X6_9FUNG</name>
<dbReference type="Pfam" id="PF25504">
    <property type="entry name" value="HEAT_5MP1_2"/>
    <property type="match status" value="1"/>
</dbReference>
<keyword evidence="3" id="KW-1185">Reference proteome</keyword>
<dbReference type="PANTHER" id="PTHR14208:SF2">
    <property type="entry name" value="PROTEIN KRASAVIETZ"/>
    <property type="match status" value="1"/>
</dbReference>
<dbReference type="Gene3D" id="1.25.40.180">
    <property type="match status" value="1"/>
</dbReference>
<dbReference type="GO" id="GO:0005737">
    <property type="term" value="C:cytoplasm"/>
    <property type="evidence" value="ECO:0007669"/>
    <property type="project" value="TreeGrafter"/>
</dbReference>